<proteinExistence type="predicted"/>
<accession>A0ABR2FEX7</accession>
<sequence>MIIRFHQHGAEARALDFEGSPHLSNGVKFGQSNAYDSNQYSEEITKFRQTEFSSNNSSQSDIYGDEYSSTELSSGLLNSNKSGTIPVSQESERPKLKALNHHIVAAIVVARGTMVIVASDKCRFPELFTHLVNVCKTIDTLFSYLES</sequence>
<keyword evidence="2" id="KW-1185">Reference proteome</keyword>
<comment type="caution">
    <text evidence="1">The sequence shown here is derived from an EMBL/GenBank/DDBJ whole genome shotgun (WGS) entry which is preliminary data.</text>
</comment>
<evidence type="ECO:0000313" key="1">
    <source>
        <dbReference type="EMBL" id="KAK8579492.1"/>
    </source>
</evidence>
<dbReference type="Proteomes" id="UP001472677">
    <property type="component" value="Unassembled WGS sequence"/>
</dbReference>
<organism evidence="1 2">
    <name type="scientific">Hibiscus sabdariffa</name>
    <name type="common">roselle</name>
    <dbReference type="NCBI Taxonomy" id="183260"/>
    <lineage>
        <taxon>Eukaryota</taxon>
        <taxon>Viridiplantae</taxon>
        <taxon>Streptophyta</taxon>
        <taxon>Embryophyta</taxon>
        <taxon>Tracheophyta</taxon>
        <taxon>Spermatophyta</taxon>
        <taxon>Magnoliopsida</taxon>
        <taxon>eudicotyledons</taxon>
        <taxon>Gunneridae</taxon>
        <taxon>Pentapetalae</taxon>
        <taxon>rosids</taxon>
        <taxon>malvids</taxon>
        <taxon>Malvales</taxon>
        <taxon>Malvaceae</taxon>
        <taxon>Malvoideae</taxon>
        <taxon>Hibiscus</taxon>
    </lineage>
</organism>
<reference evidence="1 2" key="1">
    <citation type="journal article" date="2024" name="G3 (Bethesda)">
        <title>Genome assembly of Hibiscus sabdariffa L. provides insights into metabolisms of medicinal natural products.</title>
        <authorList>
            <person name="Kim T."/>
        </authorList>
    </citation>
    <scope>NUCLEOTIDE SEQUENCE [LARGE SCALE GENOMIC DNA]</scope>
    <source>
        <strain evidence="1">TK-2024</strain>
        <tissue evidence="1">Old leaves</tissue>
    </source>
</reference>
<name>A0ABR2FEX7_9ROSI</name>
<protein>
    <submittedName>
        <fullName evidence="1">Uncharacterized protein</fullName>
    </submittedName>
</protein>
<evidence type="ECO:0000313" key="2">
    <source>
        <dbReference type="Proteomes" id="UP001472677"/>
    </source>
</evidence>
<gene>
    <name evidence="1" type="ORF">V6N12_069817</name>
</gene>
<dbReference type="EMBL" id="JBBPBM010000006">
    <property type="protein sequence ID" value="KAK8579492.1"/>
    <property type="molecule type" value="Genomic_DNA"/>
</dbReference>